<protein>
    <submittedName>
        <fullName evidence="3">Uncharacterized protein</fullName>
    </submittedName>
</protein>
<feature type="transmembrane region" description="Helical" evidence="2">
    <location>
        <begin position="47"/>
        <end position="70"/>
    </location>
</feature>
<gene>
    <name evidence="3" type="ORF">ACM01_15595</name>
</gene>
<evidence type="ECO:0000313" key="4">
    <source>
        <dbReference type="Proteomes" id="UP000037432"/>
    </source>
</evidence>
<evidence type="ECO:0000256" key="1">
    <source>
        <dbReference type="SAM" id="MobiDB-lite"/>
    </source>
</evidence>
<accession>A0A0J7ZDA5</accession>
<dbReference type="Proteomes" id="UP000037432">
    <property type="component" value="Unassembled WGS sequence"/>
</dbReference>
<dbReference type="EMBL" id="LFNT01000015">
    <property type="protein sequence ID" value="KMS74056.1"/>
    <property type="molecule type" value="Genomic_DNA"/>
</dbReference>
<keyword evidence="2" id="KW-0472">Membrane</keyword>
<feature type="region of interest" description="Disordered" evidence="1">
    <location>
        <begin position="102"/>
        <end position="147"/>
    </location>
</feature>
<dbReference type="RefSeq" id="WP_048581823.1">
    <property type="nucleotide sequence ID" value="NZ_LFNT01000015.1"/>
</dbReference>
<dbReference type="OrthoDB" id="4097342at2"/>
<keyword evidence="2" id="KW-1133">Transmembrane helix</keyword>
<organism evidence="3 4">
    <name type="scientific">Streptomyces viridochromogenes</name>
    <dbReference type="NCBI Taxonomy" id="1938"/>
    <lineage>
        <taxon>Bacteria</taxon>
        <taxon>Bacillati</taxon>
        <taxon>Actinomycetota</taxon>
        <taxon>Actinomycetes</taxon>
        <taxon>Kitasatosporales</taxon>
        <taxon>Streptomycetaceae</taxon>
        <taxon>Streptomyces</taxon>
    </lineage>
</organism>
<reference evidence="3 4" key="1">
    <citation type="submission" date="2015-06" db="EMBL/GenBank/DDBJ databases">
        <authorList>
            <person name="Ju K.-S."/>
            <person name="Doroghazi J.R."/>
            <person name="Metcalf W.W."/>
        </authorList>
    </citation>
    <scope>NUCLEOTIDE SEQUENCE [LARGE SCALE GENOMIC DNA]</scope>
    <source>
        <strain evidence="3 4">NRRL 3414</strain>
    </source>
</reference>
<proteinExistence type="predicted"/>
<name>A0A0J7ZDA5_STRVR</name>
<keyword evidence="2" id="KW-0812">Transmembrane</keyword>
<evidence type="ECO:0000313" key="3">
    <source>
        <dbReference type="EMBL" id="KMS74056.1"/>
    </source>
</evidence>
<feature type="transmembrane region" description="Helical" evidence="2">
    <location>
        <begin position="12"/>
        <end position="35"/>
    </location>
</feature>
<evidence type="ECO:0000256" key="2">
    <source>
        <dbReference type="SAM" id="Phobius"/>
    </source>
</evidence>
<sequence>MGDIAKGVLGGGWSLLVGWILPTAINLGILSITMGPSMRQAPVANQIFTASPGAKALLLLIASVLTGLVLNALQVPLYRVLEGYLLWPARLYARRSRHHRKRRSELADELTRTRRARRAAAEREQSAGTAPRPIAPDGEAPAVPDPRDEVLTATQQALLGERLARYPVQDDQVTPTRLGNAIRRLEEYGYDRYRLDSQVLWNELTAMAPEQARRQVDTARTSVDFFIALLYGHTVLVAMALCATSVDSADPPVLLGTAGVLCVLCPLWYRAAVAATDEWAAAVRALVNLGRHPLAQAMGLDLPQDIAEEREMWRMVSRMSRSRFQDRAVALNRFRSPPGTGEPR</sequence>
<dbReference type="PATRIC" id="fig|1938.3.peg.9766"/>
<dbReference type="AlphaFoldDB" id="A0A0J7ZDA5"/>
<comment type="caution">
    <text evidence="3">The sequence shown here is derived from an EMBL/GenBank/DDBJ whole genome shotgun (WGS) entry which is preliminary data.</text>
</comment>